<evidence type="ECO:0000313" key="3">
    <source>
        <dbReference type="Proteomes" id="UP000236370"/>
    </source>
</evidence>
<keyword evidence="1" id="KW-0472">Membrane</keyword>
<evidence type="ECO:0000256" key="1">
    <source>
        <dbReference type="SAM" id="Phobius"/>
    </source>
</evidence>
<comment type="caution">
    <text evidence="2">The sequence shown here is derived from an EMBL/GenBank/DDBJ whole genome shotgun (WGS) entry which is preliminary data.</text>
</comment>
<gene>
    <name evidence="2" type="ORF">CK820_G0049345</name>
</gene>
<keyword evidence="1" id="KW-1133">Transmembrane helix</keyword>
<dbReference type="PANTHER" id="PTHR11905">
    <property type="entry name" value="ADAM A DISINTEGRIN AND METALLOPROTEASE DOMAIN"/>
    <property type="match status" value="1"/>
</dbReference>
<dbReference type="GO" id="GO:0008237">
    <property type="term" value="F:metallopeptidase activity"/>
    <property type="evidence" value="ECO:0007669"/>
    <property type="project" value="InterPro"/>
</dbReference>
<sequence>MSQTGSHPGRGLAGRWLWGAQPCLLLPIVPLSWLVWLLLLLLASLLPSARLASPLPREEEIVFPEKLNGSVLPGSGAPARLLCRLQAFGETLLLELEQDSGVQVEGLTVQYLGQAPELLGGAEPGTYLTGTINGDPESVASLHWDGGALLGVLQYRGAELHLQPLEGGTPNSAGGPGAHILRRKSPASGQGPMCNVKAPLGSPSPRPRRAKRFASLSRFVETLVVADDKMAAFHGAGLKRYLLTVMAAAAKAFKHPSIRNPVSLVVTRLVILGSGEEGPQVGPSAAQTLRSFCAWQRGLNTPEDSDPDHFDTAILFTRQVRPQSAPQAMHCRILRRATT</sequence>
<accession>A0A2J8JAQ8</accession>
<dbReference type="Proteomes" id="UP000236370">
    <property type="component" value="Unassembled WGS sequence"/>
</dbReference>
<feature type="transmembrane region" description="Helical" evidence="1">
    <location>
        <begin position="24"/>
        <end position="46"/>
    </location>
</feature>
<dbReference type="SUPFAM" id="SSF55486">
    <property type="entry name" value="Metalloproteases ('zincins'), catalytic domain"/>
    <property type="match status" value="1"/>
</dbReference>
<dbReference type="EMBL" id="NBAG03000493">
    <property type="protein sequence ID" value="PNI19851.1"/>
    <property type="molecule type" value="Genomic_DNA"/>
</dbReference>
<organism evidence="2 3">
    <name type="scientific">Pan troglodytes</name>
    <name type="common">Chimpanzee</name>
    <dbReference type="NCBI Taxonomy" id="9598"/>
    <lineage>
        <taxon>Eukaryota</taxon>
        <taxon>Metazoa</taxon>
        <taxon>Chordata</taxon>
        <taxon>Craniata</taxon>
        <taxon>Vertebrata</taxon>
        <taxon>Euteleostomi</taxon>
        <taxon>Mammalia</taxon>
        <taxon>Eutheria</taxon>
        <taxon>Euarchontoglires</taxon>
        <taxon>Primates</taxon>
        <taxon>Haplorrhini</taxon>
        <taxon>Catarrhini</taxon>
        <taxon>Hominidae</taxon>
        <taxon>Pan</taxon>
    </lineage>
</organism>
<keyword evidence="1" id="KW-0812">Transmembrane</keyword>
<dbReference type="Gene3D" id="3.40.390.10">
    <property type="entry name" value="Collagenase (Catalytic Domain)"/>
    <property type="match status" value="1"/>
</dbReference>
<dbReference type="PANTHER" id="PTHR11905:SF256">
    <property type="entry name" value="PEPTIDASE M12B DOMAIN-CONTAINING PROTEIN"/>
    <property type="match status" value="1"/>
</dbReference>
<reference evidence="2 3" key="1">
    <citation type="submission" date="2017-12" db="EMBL/GenBank/DDBJ databases">
        <title>High-resolution comparative analysis of great ape genomes.</title>
        <authorList>
            <person name="Pollen A."/>
            <person name="Hastie A."/>
            <person name="Hormozdiari F."/>
            <person name="Dougherty M."/>
            <person name="Liu R."/>
            <person name="Chaisson M."/>
            <person name="Hoppe E."/>
            <person name="Hill C."/>
            <person name="Pang A."/>
            <person name="Hillier L."/>
            <person name="Baker C."/>
            <person name="Armstrong J."/>
            <person name="Shendure J."/>
            <person name="Paten B."/>
            <person name="Wilson R."/>
            <person name="Chao H."/>
            <person name="Schneider V."/>
            <person name="Ventura M."/>
            <person name="Kronenberg Z."/>
            <person name="Murali S."/>
            <person name="Gordon D."/>
            <person name="Cantsilieris S."/>
            <person name="Munson K."/>
            <person name="Nelson B."/>
            <person name="Raja A."/>
            <person name="Underwood J."/>
            <person name="Diekhans M."/>
            <person name="Fiddes I."/>
            <person name="Haussler D."/>
            <person name="Eichler E."/>
        </authorList>
    </citation>
    <scope>NUCLEOTIDE SEQUENCE [LARGE SCALE GENOMIC DNA]</scope>
    <source>
        <strain evidence="2">Yerkes chimp pedigree #C0471</strain>
    </source>
</reference>
<dbReference type="InterPro" id="IPR024079">
    <property type="entry name" value="MetalloPept_cat_dom_sf"/>
</dbReference>
<protein>
    <submittedName>
        <fullName evidence="2">ADAMTS4 isoform 3</fullName>
    </submittedName>
</protein>
<name>A0A2J8JAQ8_PANTR</name>
<dbReference type="AlphaFoldDB" id="A0A2J8JAQ8"/>
<dbReference type="FunFam" id="3.40.390.10:FF:000155">
    <property type="match status" value="1"/>
</dbReference>
<evidence type="ECO:0000313" key="2">
    <source>
        <dbReference type="EMBL" id="PNI19851.1"/>
    </source>
</evidence>
<proteinExistence type="predicted"/>